<dbReference type="AlphaFoldDB" id="A0A2K4ZIM4"/>
<feature type="region of interest" description="Disordered" evidence="1">
    <location>
        <begin position="40"/>
        <end position="84"/>
    </location>
</feature>
<proteinExistence type="predicted"/>
<keyword evidence="3" id="KW-1185">Reference proteome</keyword>
<evidence type="ECO:0000313" key="2">
    <source>
        <dbReference type="EMBL" id="SOY30329.1"/>
    </source>
</evidence>
<evidence type="ECO:0000313" key="3">
    <source>
        <dbReference type="Proteomes" id="UP000236311"/>
    </source>
</evidence>
<dbReference type="EMBL" id="OFSM01000015">
    <property type="protein sequence ID" value="SOY30329.1"/>
    <property type="molecule type" value="Genomic_DNA"/>
</dbReference>
<evidence type="ECO:0000256" key="1">
    <source>
        <dbReference type="SAM" id="MobiDB-lite"/>
    </source>
</evidence>
<reference evidence="2 3" key="1">
    <citation type="submission" date="2018-01" db="EMBL/GenBank/DDBJ databases">
        <authorList>
            <person name="Gaut B.S."/>
            <person name="Morton B.R."/>
            <person name="Clegg M.T."/>
            <person name="Duvall M.R."/>
        </authorList>
    </citation>
    <scope>NUCLEOTIDE SEQUENCE [LARGE SCALE GENOMIC DNA]</scope>
    <source>
        <strain evidence="2">GP69</strain>
    </source>
</reference>
<protein>
    <submittedName>
        <fullName evidence="2">Uncharacterized protein</fullName>
    </submittedName>
</protein>
<name>A0A2K4ZIM4_9FIRM</name>
<organism evidence="2 3">
    <name type="scientific">Acetatifactor muris</name>
    <dbReference type="NCBI Taxonomy" id="879566"/>
    <lineage>
        <taxon>Bacteria</taxon>
        <taxon>Bacillati</taxon>
        <taxon>Bacillota</taxon>
        <taxon>Clostridia</taxon>
        <taxon>Lachnospirales</taxon>
        <taxon>Lachnospiraceae</taxon>
        <taxon>Acetatifactor</taxon>
    </lineage>
</organism>
<dbReference type="Proteomes" id="UP000236311">
    <property type="component" value="Unassembled WGS sequence"/>
</dbReference>
<sequence>MGIEFEEGYVAEQYGARIVSYADRLTLEQEILRRQMDDDMEGFEEPPVPPGLPVGGGMGQGQVTEHTVPLQPHRPGSRPPLRTD</sequence>
<gene>
    <name evidence="2" type="ORF">AMURIS_03056</name>
</gene>
<accession>A0A2K4ZIM4</accession>